<organism evidence="2 3">
    <name type="scientific">Caenorhabditis angaria</name>
    <dbReference type="NCBI Taxonomy" id="860376"/>
    <lineage>
        <taxon>Eukaryota</taxon>
        <taxon>Metazoa</taxon>
        <taxon>Ecdysozoa</taxon>
        <taxon>Nematoda</taxon>
        <taxon>Chromadorea</taxon>
        <taxon>Rhabditida</taxon>
        <taxon>Rhabditina</taxon>
        <taxon>Rhabditomorpha</taxon>
        <taxon>Rhabditoidea</taxon>
        <taxon>Rhabditidae</taxon>
        <taxon>Peloderinae</taxon>
        <taxon>Caenorhabditis</taxon>
    </lineage>
</organism>
<dbReference type="Pfam" id="PF16839">
    <property type="entry name" value="Antimicrobial25"/>
    <property type="match status" value="1"/>
</dbReference>
<reference evidence="2" key="1">
    <citation type="submission" date="2022-11" db="EMBL/GenBank/DDBJ databases">
        <authorList>
            <person name="Kikuchi T."/>
        </authorList>
    </citation>
    <scope>NUCLEOTIDE SEQUENCE</scope>
    <source>
        <strain evidence="2">PS1010</strain>
    </source>
</reference>
<dbReference type="PANTHER" id="PTHR37971">
    <property type="entry name" value="ANTIBACTERIAL FACTOR-RELATED PEPTIDE 1-RELATED"/>
    <property type="match status" value="1"/>
</dbReference>
<dbReference type="InterPro" id="IPR031770">
    <property type="entry name" value="Abf-1/2"/>
</dbReference>
<dbReference type="Gene3D" id="3.30.30.110">
    <property type="entry name" value="Antibacterial factor-related peptide"/>
    <property type="match status" value="1"/>
</dbReference>
<accession>A0A9P1IU61</accession>
<evidence type="ECO:0000313" key="2">
    <source>
        <dbReference type="EMBL" id="CAI5451275.1"/>
    </source>
</evidence>
<feature type="signal peptide" evidence="1">
    <location>
        <begin position="1"/>
        <end position="18"/>
    </location>
</feature>
<comment type="caution">
    <text evidence="2">The sequence shown here is derived from an EMBL/GenBank/DDBJ whole genome shotgun (WGS) entry which is preliminary data.</text>
</comment>
<keyword evidence="3" id="KW-1185">Reference proteome</keyword>
<dbReference type="PANTHER" id="PTHR37971:SF1">
    <property type="entry name" value="ANTIBACTERIAL FACTOR-RELATED PEPTIDE 1-RELATED"/>
    <property type="match status" value="1"/>
</dbReference>
<dbReference type="EMBL" id="CANHGI010000005">
    <property type="protein sequence ID" value="CAI5451275.1"/>
    <property type="molecule type" value="Genomic_DNA"/>
</dbReference>
<proteinExistence type="predicted"/>
<evidence type="ECO:0000256" key="1">
    <source>
        <dbReference type="SAM" id="SignalP"/>
    </source>
</evidence>
<dbReference type="Proteomes" id="UP001152747">
    <property type="component" value="Unassembled WGS sequence"/>
</dbReference>
<dbReference type="InterPro" id="IPR038204">
    <property type="entry name" value="Abf-1/2_sf"/>
</dbReference>
<dbReference type="GO" id="GO:0098542">
    <property type="term" value="P:defense response to other organism"/>
    <property type="evidence" value="ECO:0007669"/>
    <property type="project" value="InterPro"/>
</dbReference>
<evidence type="ECO:0000313" key="3">
    <source>
        <dbReference type="Proteomes" id="UP001152747"/>
    </source>
</evidence>
<feature type="chain" id="PRO_5040430794" evidence="1">
    <location>
        <begin position="19"/>
        <end position="94"/>
    </location>
</feature>
<name>A0A9P1IU61_9PELO</name>
<dbReference type="AlphaFoldDB" id="A0A9P1IU61"/>
<sequence>MWNLFVVCLFILSTRVSSDMSTCARMNDYGMGKIAQGLCITSCSVQNCGTGHCENREIGKRSVREKRQTRPTCVCSRCGLGSSTKLTDFIGAFL</sequence>
<gene>
    <name evidence="2" type="ORF">CAMP_LOCUS13912</name>
</gene>
<keyword evidence="1" id="KW-0732">Signal</keyword>
<protein>
    <submittedName>
        <fullName evidence="2">Uncharacterized protein</fullName>
    </submittedName>
</protein>